<proteinExistence type="predicted"/>
<reference evidence="2" key="1">
    <citation type="journal article" date="2023" name="G3 (Bethesda)">
        <title>Whole genome assemblies of Zophobas morio and Tenebrio molitor.</title>
        <authorList>
            <person name="Kaur S."/>
            <person name="Stinson S.A."/>
            <person name="diCenzo G.C."/>
        </authorList>
    </citation>
    <scope>NUCLEOTIDE SEQUENCE</scope>
    <source>
        <strain evidence="2">QUZm001</strain>
    </source>
</reference>
<evidence type="ECO:0000256" key="1">
    <source>
        <dbReference type="SAM" id="MobiDB-lite"/>
    </source>
</evidence>
<protein>
    <submittedName>
        <fullName evidence="2">Uncharacterized protein</fullName>
    </submittedName>
</protein>
<dbReference type="AlphaFoldDB" id="A0AA38I380"/>
<organism evidence="2 3">
    <name type="scientific">Zophobas morio</name>
    <dbReference type="NCBI Taxonomy" id="2755281"/>
    <lineage>
        <taxon>Eukaryota</taxon>
        <taxon>Metazoa</taxon>
        <taxon>Ecdysozoa</taxon>
        <taxon>Arthropoda</taxon>
        <taxon>Hexapoda</taxon>
        <taxon>Insecta</taxon>
        <taxon>Pterygota</taxon>
        <taxon>Neoptera</taxon>
        <taxon>Endopterygota</taxon>
        <taxon>Coleoptera</taxon>
        <taxon>Polyphaga</taxon>
        <taxon>Cucujiformia</taxon>
        <taxon>Tenebrionidae</taxon>
        <taxon>Zophobas</taxon>
    </lineage>
</organism>
<gene>
    <name evidence="2" type="ORF">Zmor_019929</name>
</gene>
<evidence type="ECO:0000313" key="3">
    <source>
        <dbReference type="Proteomes" id="UP001168821"/>
    </source>
</evidence>
<comment type="caution">
    <text evidence="2">The sequence shown here is derived from an EMBL/GenBank/DDBJ whole genome shotgun (WGS) entry which is preliminary data.</text>
</comment>
<accession>A0AA38I380</accession>
<dbReference type="EMBL" id="JALNTZ010000006">
    <property type="protein sequence ID" value="KAJ3648094.1"/>
    <property type="molecule type" value="Genomic_DNA"/>
</dbReference>
<sequence length="98" mass="10875">MWTPLYSIKSLACPADPSVAEDNVAGQEGPVRSGPWNRDQIDRTNKQIITINFCRCVNSVVKLEDVLPTTKNKCGGHLPLSLVQLFSSERRNRLPPVS</sequence>
<keyword evidence="3" id="KW-1185">Reference proteome</keyword>
<dbReference type="Proteomes" id="UP001168821">
    <property type="component" value="Unassembled WGS sequence"/>
</dbReference>
<feature type="region of interest" description="Disordered" evidence="1">
    <location>
        <begin position="19"/>
        <end position="39"/>
    </location>
</feature>
<name>A0AA38I380_9CUCU</name>
<evidence type="ECO:0000313" key="2">
    <source>
        <dbReference type="EMBL" id="KAJ3648094.1"/>
    </source>
</evidence>